<protein>
    <submittedName>
        <fullName evidence="2">Uncharacterized protein</fullName>
    </submittedName>
</protein>
<feature type="region of interest" description="Disordered" evidence="1">
    <location>
        <begin position="45"/>
        <end position="78"/>
    </location>
</feature>
<name>A0AAN9SMS4_PSOTE</name>
<organism evidence="2 3">
    <name type="scientific">Psophocarpus tetragonolobus</name>
    <name type="common">Winged bean</name>
    <name type="synonym">Dolichos tetragonolobus</name>
    <dbReference type="NCBI Taxonomy" id="3891"/>
    <lineage>
        <taxon>Eukaryota</taxon>
        <taxon>Viridiplantae</taxon>
        <taxon>Streptophyta</taxon>
        <taxon>Embryophyta</taxon>
        <taxon>Tracheophyta</taxon>
        <taxon>Spermatophyta</taxon>
        <taxon>Magnoliopsida</taxon>
        <taxon>eudicotyledons</taxon>
        <taxon>Gunneridae</taxon>
        <taxon>Pentapetalae</taxon>
        <taxon>rosids</taxon>
        <taxon>fabids</taxon>
        <taxon>Fabales</taxon>
        <taxon>Fabaceae</taxon>
        <taxon>Papilionoideae</taxon>
        <taxon>50 kb inversion clade</taxon>
        <taxon>NPAAA clade</taxon>
        <taxon>indigoferoid/millettioid clade</taxon>
        <taxon>Phaseoleae</taxon>
        <taxon>Psophocarpus</taxon>
    </lineage>
</organism>
<reference evidence="2 3" key="1">
    <citation type="submission" date="2024-01" db="EMBL/GenBank/DDBJ databases">
        <title>The genomes of 5 underutilized Papilionoideae crops provide insights into root nodulation and disease resistanc.</title>
        <authorList>
            <person name="Jiang F."/>
        </authorList>
    </citation>
    <scope>NUCLEOTIDE SEQUENCE [LARGE SCALE GENOMIC DNA]</scope>
    <source>
        <strain evidence="2">DUOXIRENSHENG_FW03</strain>
        <tissue evidence="2">Leaves</tissue>
    </source>
</reference>
<feature type="compositionally biased region" description="Polar residues" evidence="1">
    <location>
        <begin position="55"/>
        <end position="78"/>
    </location>
</feature>
<evidence type="ECO:0000313" key="2">
    <source>
        <dbReference type="EMBL" id="KAK7396443.1"/>
    </source>
</evidence>
<keyword evidence="3" id="KW-1185">Reference proteome</keyword>
<dbReference type="Proteomes" id="UP001386955">
    <property type="component" value="Unassembled WGS sequence"/>
</dbReference>
<comment type="caution">
    <text evidence="2">The sequence shown here is derived from an EMBL/GenBank/DDBJ whole genome shotgun (WGS) entry which is preliminary data.</text>
</comment>
<proteinExistence type="predicted"/>
<gene>
    <name evidence="2" type="ORF">VNO78_17456</name>
</gene>
<accession>A0AAN9SMS4</accession>
<dbReference type="AlphaFoldDB" id="A0AAN9SMS4"/>
<evidence type="ECO:0000256" key="1">
    <source>
        <dbReference type="SAM" id="MobiDB-lite"/>
    </source>
</evidence>
<dbReference type="EMBL" id="JAYMYS010000004">
    <property type="protein sequence ID" value="KAK7396443.1"/>
    <property type="molecule type" value="Genomic_DNA"/>
</dbReference>
<evidence type="ECO:0000313" key="3">
    <source>
        <dbReference type="Proteomes" id="UP001386955"/>
    </source>
</evidence>
<sequence>MECYVPRIFELPNLEGMVSPILHQPSLPHATSVSRKRCLSLNINGATRGPLRRPTSFSLGSTSAANVHSKRTSSPAKDQIQIGNSLSDECIRNRNCIILQKHNNMEVSQILEIGKNLGVTINEPETVTIQRLVQLQSRDQREIHEVGQVNQTGVEDGAL</sequence>